<dbReference type="EMBL" id="CAWVOH010000001">
    <property type="protein sequence ID" value="CAK8053812.1"/>
    <property type="molecule type" value="Genomic_DNA"/>
</dbReference>
<comment type="similarity">
    <text evidence="1">Belongs to the thiolase-like superfamily. HMG-CoA synthase family.</text>
</comment>
<feature type="domain" description="Hydroxymethylglutaryl-coenzyme A synthase N-terminal" evidence="3">
    <location>
        <begin position="2"/>
        <end position="164"/>
    </location>
</feature>
<sequence>MEVGIDKIAFYTPKYYLDLVELAQARDVDPNKFTIGIGQDQQAVIPNYEDAVTMGVNAANQILTDDNRQSIGQLYFGTESGVDNSKSAAIFAAKLLNLSPYIRAMEVKEACYGGTFALMMARDYVKLHPDQKVLVLAADVARYGLDTPGEVTQGGGGIAMLVSAQPKLAVIEDESVFASRDVADFWRPVDRMAALVDGHLSTEIYKEMFADLWQRYQKQTQAEIGNFAAFAFHLPYTKMGKKALDEIIDQADEQQAERLLEALKASQAYARRVGNLYTGSLYLSLLSLLQQDAALQAGDRLALFSYGSGAEAELFTLKLQKDFKQIIAQQKVEEALDARQRLSVAEYEADFQKQLYDSSQNVESDYPKDSQDAVFTGWRDGQRIYRA</sequence>
<dbReference type="Proteomes" id="UP001314241">
    <property type="component" value="Unassembled WGS sequence"/>
</dbReference>
<evidence type="ECO:0000256" key="2">
    <source>
        <dbReference type="ARBA" id="ARBA00022679"/>
    </source>
</evidence>
<proteinExistence type="inferred from homology"/>
<accession>A0ABM9N3T7</accession>
<dbReference type="GO" id="GO:0004421">
    <property type="term" value="F:hydroxymethylglutaryl-CoA synthase activity"/>
    <property type="evidence" value="ECO:0007669"/>
    <property type="project" value="UniProtKB-EC"/>
</dbReference>
<dbReference type="EC" id="2.3.3.10" evidence="5"/>
<organism evidence="5 6">
    <name type="scientific">Eupransor demetentiae</name>
    <dbReference type="NCBI Taxonomy" id="3109584"/>
    <lineage>
        <taxon>Bacteria</taxon>
        <taxon>Bacillati</taxon>
        <taxon>Bacillota</taxon>
        <taxon>Bacilli</taxon>
        <taxon>Lactobacillales</taxon>
        <taxon>Lactobacillaceae</taxon>
        <taxon>Eupransor</taxon>
    </lineage>
</organism>
<keyword evidence="5" id="KW-0012">Acyltransferase</keyword>
<dbReference type="PANTHER" id="PTHR43323:SF2">
    <property type="entry name" value="HYDROXYMETHYLGLUTARYL-COA SYNTHASE"/>
    <property type="match status" value="1"/>
</dbReference>
<dbReference type="NCBIfam" id="TIGR01835">
    <property type="entry name" value="HMG-CoA-S_prok"/>
    <property type="match status" value="1"/>
</dbReference>
<keyword evidence="6" id="KW-1185">Reference proteome</keyword>
<dbReference type="SUPFAM" id="SSF53901">
    <property type="entry name" value="Thiolase-like"/>
    <property type="match status" value="2"/>
</dbReference>
<evidence type="ECO:0000256" key="1">
    <source>
        <dbReference type="ARBA" id="ARBA00007061"/>
    </source>
</evidence>
<evidence type="ECO:0000259" key="3">
    <source>
        <dbReference type="Pfam" id="PF01154"/>
    </source>
</evidence>
<evidence type="ECO:0000259" key="4">
    <source>
        <dbReference type="Pfam" id="PF08540"/>
    </source>
</evidence>
<protein>
    <submittedName>
        <fullName evidence="5">3-hydroxy-3-methylglutaryl CoA synthase (PksG)</fullName>
        <ecNumber evidence="5">2.3.3.10</ecNumber>
    </submittedName>
</protein>
<dbReference type="RefSeq" id="WP_349641362.1">
    <property type="nucleotide sequence ID" value="NZ_CAWVOH010000001.1"/>
</dbReference>
<dbReference type="Gene3D" id="3.40.47.10">
    <property type="match status" value="2"/>
</dbReference>
<feature type="domain" description="Hydroxymethylglutaryl-coenzyme A synthase C-terminal" evidence="4">
    <location>
        <begin position="263"/>
        <end position="354"/>
    </location>
</feature>
<dbReference type="CDD" id="cd00827">
    <property type="entry name" value="init_cond_enzymes"/>
    <property type="match status" value="1"/>
</dbReference>
<dbReference type="InterPro" id="IPR013746">
    <property type="entry name" value="HMG_CoA_synt_C_dom"/>
</dbReference>
<dbReference type="InterPro" id="IPR013528">
    <property type="entry name" value="HMG_CoA_synth_N"/>
</dbReference>
<reference evidence="5 6" key="1">
    <citation type="submission" date="2024-01" db="EMBL/GenBank/DDBJ databases">
        <authorList>
            <person name="Botero Cardona J."/>
        </authorList>
    </citation>
    <scope>NUCLEOTIDE SEQUENCE [LARGE SCALE GENOMIC DNA]</scope>
    <source>
        <strain evidence="5 6">LMG 33000</strain>
    </source>
</reference>
<dbReference type="Pfam" id="PF08540">
    <property type="entry name" value="HMG_CoA_synt_C"/>
    <property type="match status" value="1"/>
</dbReference>
<dbReference type="Pfam" id="PF01154">
    <property type="entry name" value="HMG_CoA_synt_N"/>
    <property type="match status" value="1"/>
</dbReference>
<evidence type="ECO:0000313" key="5">
    <source>
        <dbReference type="EMBL" id="CAK8053812.1"/>
    </source>
</evidence>
<dbReference type="InterPro" id="IPR016039">
    <property type="entry name" value="Thiolase-like"/>
</dbReference>
<dbReference type="InterPro" id="IPR011554">
    <property type="entry name" value="HMG_CoA_synthase_prok"/>
</dbReference>
<keyword evidence="2 5" id="KW-0808">Transferase</keyword>
<dbReference type="PANTHER" id="PTHR43323">
    <property type="entry name" value="3-HYDROXY-3-METHYLGLUTARYL COENZYME A SYNTHASE"/>
    <property type="match status" value="1"/>
</dbReference>
<comment type="caution">
    <text evidence="5">The sequence shown here is derived from an EMBL/GenBank/DDBJ whole genome shotgun (WGS) entry which is preliminary data.</text>
</comment>
<evidence type="ECO:0000313" key="6">
    <source>
        <dbReference type="Proteomes" id="UP001314241"/>
    </source>
</evidence>
<gene>
    <name evidence="5" type="ORF">R54876_GBNLAHCA_00371</name>
</gene>
<name>A0ABM9N3T7_9LACO</name>